<dbReference type="Gene3D" id="1.20.1270.390">
    <property type="match status" value="1"/>
</dbReference>
<protein>
    <submittedName>
        <fullName evidence="4">DUF4398 domain-containing protein</fullName>
    </submittedName>
</protein>
<proteinExistence type="predicted"/>
<feature type="region of interest" description="Disordered" evidence="1">
    <location>
        <begin position="316"/>
        <end position="335"/>
    </location>
</feature>
<reference evidence="4" key="1">
    <citation type="journal article" date="2019" name="PLoS Negl. Trop. Dis.">
        <title>Revisiting the worldwide diversity of Leptospira species in the environment.</title>
        <authorList>
            <person name="Vincent A.T."/>
            <person name="Schiettekatte O."/>
            <person name="Bourhy P."/>
            <person name="Veyrier F.J."/>
            <person name="Picardeau M."/>
        </authorList>
    </citation>
    <scope>NUCLEOTIDE SEQUENCE [LARGE SCALE GENOMIC DNA]</scope>
    <source>
        <strain evidence="4">201702476</strain>
    </source>
</reference>
<dbReference type="CDD" id="cd00118">
    <property type="entry name" value="LysM"/>
    <property type="match status" value="1"/>
</dbReference>
<gene>
    <name evidence="4" type="ORF">EHQ58_11865</name>
</gene>
<dbReference type="InterPro" id="IPR018392">
    <property type="entry name" value="LysM"/>
</dbReference>
<dbReference type="Gene3D" id="3.10.350.10">
    <property type="entry name" value="LysM domain"/>
    <property type="match status" value="1"/>
</dbReference>
<sequence>MLLKLKTPVLLVTMSIAMSTVVNCGQELPLQELAIAKTQVERAEKLKAEEYSPDEFQEAKKSLIQANEYAAEEKASDSKKSADYAISKAYDALEKTLPKLTAKTREEAVANLDAADEANAAESSPEEFKKATELKNAGDAKLTSADASLAAYLREENDEKAKEAKRDQALGEYEEAYNLYLESKKSGQDAKAVSLEKSDAIRKSADEVDANLQKAGRYYNGSNPAVEEEKARIQAAYADIEAGKLKAADEKIKTARAASVPLLAASVKDHAKDRNSQARDVVEDANVRFSDLKSDALQKSPATKDAYSSAQENLGAANESLASSSNLYEQEKYEDSLAQSEESIRLAEISIDQVETLKLNGLATPSDTKKKDRATTVKEDGNKSDTTETTEVTSDTSNEGGSSNLKDLGKGWKQYTVSKSNPADCLWRIAEKTDVYNDSKLWPRIFEANRGKIKNKNLIYPRQKLNIPPKSGKIGSPPRK</sequence>
<dbReference type="PANTHER" id="PTHR34700">
    <property type="entry name" value="POTASSIUM BINDING PROTEIN KBP"/>
    <property type="match status" value="1"/>
</dbReference>
<evidence type="ECO:0000313" key="5">
    <source>
        <dbReference type="Proteomes" id="UP000297693"/>
    </source>
</evidence>
<feature type="domain" description="LysM" evidence="3">
    <location>
        <begin position="413"/>
        <end position="467"/>
    </location>
</feature>
<dbReference type="EMBL" id="RQGD01000034">
    <property type="protein sequence ID" value="TGL58080.1"/>
    <property type="molecule type" value="Genomic_DNA"/>
</dbReference>
<feature type="compositionally biased region" description="Low complexity" evidence="1">
    <location>
        <begin position="316"/>
        <end position="327"/>
    </location>
</feature>
<evidence type="ECO:0000259" key="3">
    <source>
        <dbReference type="PROSITE" id="PS51782"/>
    </source>
</evidence>
<dbReference type="PANTHER" id="PTHR34700:SF4">
    <property type="entry name" value="PHAGE-LIKE ELEMENT PBSX PROTEIN XKDP"/>
    <property type="match status" value="1"/>
</dbReference>
<feature type="compositionally biased region" description="Low complexity" evidence="1">
    <location>
        <begin position="387"/>
        <end position="397"/>
    </location>
</feature>
<feature type="compositionally biased region" description="Basic and acidic residues" evidence="1">
    <location>
        <begin position="367"/>
        <end position="386"/>
    </location>
</feature>
<feature type="signal peptide" evidence="2">
    <location>
        <begin position="1"/>
        <end position="24"/>
    </location>
</feature>
<comment type="caution">
    <text evidence="4">The sequence shown here is derived from an EMBL/GenBank/DDBJ whole genome shotgun (WGS) entry which is preliminary data.</text>
</comment>
<dbReference type="InterPro" id="IPR052196">
    <property type="entry name" value="Bact_Kbp"/>
</dbReference>
<feature type="region of interest" description="Disordered" evidence="1">
    <location>
        <begin position="363"/>
        <end position="408"/>
    </location>
</feature>
<evidence type="ECO:0000256" key="2">
    <source>
        <dbReference type="SAM" id="SignalP"/>
    </source>
</evidence>
<dbReference type="RefSeq" id="WP_135624097.1">
    <property type="nucleotide sequence ID" value="NZ_RQGD01000034.1"/>
</dbReference>
<evidence type="ECO:0000313" key="4">
    <source>
        <dbReference type="EMBL" id="TGL58080.1"/>
    </source>
</evidence>
<feature type="chain" id="PRO_5020235084" evidence="2">
    <location>
        <begin position="25"/>
        <end position="480"/>
    </location>
</feature>
<organism evidence="4 5">
    <name type="scientific">Leptospira ognonensis</name>
    <dbReference type="NCBI Taxonomy" id="2484945"/>
    <lineage>
        <taxon>Bacteria</taxon>
        <taxon>Pseudomonadati</taxon>
        <taxon>Spirochaetota</taxon>
        <taxon>Spirochaetia</taxon>
        <taxon>Leptospirales</taxon>
        <taxon>Leptospiraceae</taxon>
        <taxon>Leptospira</taxon>
    </lineage>
</organism>
<name>A0A4R9JXY8_9LEPT</name>
<keyword evidence="5" id="KW-1185">Reference proteome</keyword>
<evidence type="ECO:0000256" key="1">
    <source>
        <dbReference type="SAM" id="MobiDB-lite"/>
    </source>
</evidence>
<dbReference type="PROSITE" id="PS51782">
    <property type="entry name" value="LYSM"/>
    <property type="match status" value="1"/>
</dbReference>
<accession>A0A4R9JXY8</accession>
<dbReference type="AlphaFoldDB" id="A0A4R9JXY8"/>
<dbReference type="InterPro" id="IPR036779">
    <property type="entry name" value="LysM_dom_sf"/>
</dbReference>
<dbReference type="Proteomes" id="UP000297693">
    <property type="component" value="Unassembled WGS sequence"/>
</dbReference>
<keyword evidence="2" id="KW-0732">Signal</keyword>
<feature type="region of interest" description="Disordered" evidence="1">
    <location>
        <begin position="290"/>
        <end position="311"/>
    </location>
</feature>
<dbReference type="OrthoDB" id="370541at2"/>